<dbReference type="Pfam" id="PF02834">
    <property type="entry name" value="LigT_PEase"/>
    <property type="match status" value="2"/>
</dbReference>
<dbReference type="PANTHER" id="PTHR35561">
    <property type="entry name" value="RNA 2',3'-CYCLIC PHOSPHODIESTERASE"/>
    <property type="match status" value="1"/>
</dbReference>
<dbReference type="GO" id="GO:0004113">
    <property type="term" value="F:2',3'-cyclic-nucleotide 3'-phosphodiesterase activity"/>
    <property type="evidence" value="ECO:0007669"/>
    <property type="project" value="InterPro"/>
</dbReference>
<keyword evidence="5" id="KW-1185">Reference proteome</keyword>
<dbReference type="Gene3D" id="3.90.1140.10">
    <property type="entry name" value="Cyclic phosphodiesterase"/>
    <property type="match status" value="1"/>
</dbReference>
<dbReference type="InterPro" id="IPR004175">
    <property type="entry name" value="RNA_CPDase"/>
</dbReference>
<evidence type="ECO:0000259" key="3">
    <source>
        <dbReference type="Pfam" id="PF02834"/>
    </source>
</evidence>
<accession>A0A285TS62</accession>
<dbReference type="InterPro" id="IPR009097">
    <property type="entry name" value="Cyclic_Pdiesterase"/>
</dbReference>
<feature type="short sequence motif" description="HXTX 1" evidence="2">
    <location>
        <begin position="37"/>
        <end position="40"/>
    </location>
</feature>
<keyword evidence="1 2" id="KW-0378">Hydrolase</keyword>
<evidence type="ECO:0000313" key="5">
    <source>
        <dbReference type="Proteomes" id="UP000219331"/>
    </source>
</evidence>
<feature type="active site" description="Proton donor" evidence="2">
    <location>
        <position position="37"/>
    </location>
</feature>
<sequence length="197" mass="22203">MPRLFTGLEIPAQTGLMLSLLRGGLRGVRWIDPENYHITLRFIGDIDDRMADEVVDALDRVRRDPVEIRLTGLGAFANGKPHAVFARVEPTPELMELQGEQERILQRLRLPAERRKYVPHVTLARCRTCSNQDVARWLAEHGDFYSQTFTATRFVLFSSRASVGGGPYLAEEVYPLDRKGGGYGLPEGTAQFAGQYR</sequence>
<dbReference type="EMBL" id="OBML01000016">
    <property type="protein sequence ID" value="SOC26404.1"/>
    <property type="molecule type" value="Genomic_DNA"/>
</dbReference>
<dbReference type="OrthoDB" id="9793819at2"/>
<dbReference type="RefSeq" id="WP_083206488.1">
    <property type="nucleotide sequence ID" value="NZ_MBQE01000006.1"/>
</dbReference>
<feature type="domain" description="Phosphoesterase HXTX" evidence="3">
    <location>
        <begin position="10"/>
        <end position="82"/>
    </location>
</feature>
<reference evidence="4 5" key="1">
    <citation type="submission" date="2017-08" db="EMBL/GenBank/DDBJ databases">
        <authorList>
            <person name="de Groot N.N."/>
        </authorList>
    </citation>
    <scope>NUCLEOTIDE SEQUENCE [LARGE SCALE GENOMIC DNA]</scope>
    <source>
        <strain evidence="4 5">USBA 352</strain>
    </source>
</reference>
<feature type="domain" description="Phosphoesterase HXTX" evidence="3">
    <location>
        <begin position="89"/>
        <end position="166"/>
    </location>
</feature>
<comment type="catalytic activity">
    <reaction evidence="2">
        <text>a 3'-end 2',3'-cyclophospho-ribonucleotide-RNA + H2O = a 3'-end 2'-phospho-ribonucleotide-RNA + H(+)</text>
        <dbReference type="Rhea" id="RHEA:11828"/>
        <dbReference type="Rhea" id="RHEA-COMP:10464"/>
        <dbReference type="Rhea" id="RHEA-COMP:17353"/>
        <dbReference type="ChEBI" id="CHEBI:15377"/>
        <dbReference type="ChEBI" id="CHEBI:15378"/>
        <dbReference type="ChEBI" id="CHEBI:83064"/>
        <dbReference type="ChEBI" id="CHEBI:173113"/>
        <dbReference type="EC" id="3.1.4.58"/>
    </reaction>
</comment>
<comment type="similarity">
    <text evidence="2">Belongs to the 2H phosphoesterase superfamily. ThpR family.</text>
</comment>
<dbReference type="EC" id="3.1.4.58" evidence="2"/>
<evidence type="ECO:0000256" key="2">
    <source>
        <dbReference type="HAMAP-Rule" id="MF_01940"/>
    </source>
</evidence>
<feature type="active site" description="Proton acceptor" evidence="2">
    <location>
        <position position="120"/>
    </location>
</feature>
<dbReference type="STRING" id="538381.GCA_001696535_04086"/>
<proteinExistence type="inferred from homology"/>
<dbReference type="SUPFAM" id="SSF55144">
    <property type="entry name" value="LigT-like"/>
    <property type="match status" value="1"/>
</dbReference>
<name>A0A285TS62_9HYPH</name>
<dbReference type="Proteomes" id="UP000219331">
    <property type="component" value="Unassembled WGS sequence"/>
</dbReference>
<dbReference type="PANTHER" id="PTHR35561:SF1">
    <property type="entry name" value="RNA 2',3'-CYCLIC PHOSPHODIESTERASE"/>
    <property type="match status" value="1"/>
</dbReference>
<dbReference type="HAMAP" id="MF_01940">
    <property type="entry name" value="RNA_CPDase"/>
    <property type="match status" value="1"/>
</dbReference>
<dbReference type="InterPro" id="IPR014051">
    <property type="entry name" value="Phosphoesterase_HXTX"/>
</dbReference>
<keyword evidence="4" id="KW-0436">Ligase</keyword>
<dbReference type="NCBIfam" id="TIGR02258">
    <property type="entry name" value="2_5_ligase"/>
    <property type="match status" value="1"/>
</dbReference>
<dbReference type="GO" id="GO:0008664">
    <property type="term" value="F:RNA 2',3'-cyclic 3'-phosphodiesterase activity"/>
    <property type="evidence" value="ECO:0007669"/>
    <property type="project" value="UniProtKB-EC"/>
</dbReference>
<protein>
    <recommendedName>
        <fullName evidence="2">RNA 2',3'-cyclic phosphodiesterase</fullName>
        <shortName evidence="2">RNA 2',3'-CPDase</shortName>
        <ecNumber evidence="2">3.1.4.58</ecNumber>
    </recommendedName>
</protein>
<evidence type="ECO:0000256" key="1">
    <source>
        <dbReference type="ARBA" id="ARBA00022801"/>
    </source>
</evidence>
<dbReference type="GO" id="GO:0016874">
    <property type="term" value="F:ligase activity"/>
    <property type="evidence" value="ECO:0007669"/>
    <property type="project" value="UniProtKB-KW"/>
</dbReference>
<evidence type="ECO:0000313" key="4">
    <source>
        <dbReference type="EMBL" id="SOC26404.1"/>
    </source>
</evidence>
<feature type="short sequence motif" description="HXTX 2" evidence="2">
    <location>
        <begin position="120"/>
        <end position="123"/>
    </location>
</feature>
<gene>
    <name evidence="4" type="ORF">SAMN05421512_11632</name>
</gene>
<organism evidence="4 5">
    <name type="scientific">Stappia indica</name>
    <dbReference type="NCBI Taxonomy" id="538381"/>
    <lineage>
        <taxon>Bacteria</taxon>
        <taxon>Pseudomonadati</taxon>
        <taxon>Pseudomonadota</taxon>
        <taxon>Alphaproteobacteria</taxon>
        <taxon>Hyphomicrobiales</taxon>
        <taxon>Stappiaceae</taxon>
        <taxon>Stappia</taxon>
    </lineage>
</organism>
<dbReference type="AlphaFoldDB" id="A0A285TS62"/>
<comment type="function">
    <text evidence="2">Hydrolyzes RNA 2',3'-cyclic phosphodiester to an RNA 2'-phosphomonoester.</text>
</comment>